<dbReference type="AlphaFoldDB" id="A0A918WZ75"/>
<gene>
    <name evidence="4" type="ORF">GCM10010334_39110</name>
</gene>
<dbReference type="PANTHER" id="PTHR16305">
    <property type="entry name" value="TESTICULAR SOLUBLE ADENYLYL CYCLASE"/>
    <property type="match status" value="1"/>
</dbReference>
<dbReference type="GO" id="GO:0005524">
    <property type="term" value="F:ATP binding"/>
    <property type="evidence" value="ECO:0007669"/>
    <property type="project" value="UniProtKB-KW"/>
</dbReference>
<sequence>MPVPRPENPAPAPQLIERDAELDSATKALDALCATPAPRGGVLLFRGEAGIGKTALLAEIQRRARERGCAVWSARGGETVASVAFHVVRHLLQPALAGASETTTRELLGEWHSSLARALGIHPPGSDVQADPLGVRDGLDALIDTLAERHHPLVLVVDDLQWSDLETLRWLVPFAARTDAPPVLLVAAYRINEADGETATLLRELDTTVRRRGTDVLLGPLSPPGTALFARRVLGEHADDPFCREVWAVTGGNLFETVALVARAKAQELEPVERTAGELRPLMATERPEGLMERLKAKGGHTLSFAFAVAVLESDVSLKQAAKVVKISVGEAVECAQWLRDARILKGEDEHLEFVHPTIATAVNEAVPTWVRLARYGIVAEVLLEDGRGAAAASRYLMDVPPEANADLVEQMRDAHREYVAVGAPDAARLCLERALQEPPLPTVRAQVLYELGKLITLTTPATAADYLKEALDQPGLDDEQQADAVFLLSQALTHNDQAAEAGQMVAQVAEAAAPGLLRMRLQTIQFLWEGVYATEFDGPARSRRLREAAEKVEGRDTTEQALLMLRAFDATAVGEDAQTIVEIGDRALVNDSLPPGLNWTDQTWGFEVPALLGLSYAFADRLNHADALFADARRAFTEVGWSGGHLAFAYALTGYVQRRRGNLVRAEEDLRESVRLAERIGHGLPMHWDAVCMLIDTLLARGRVDEAQKAAEDFGGFHAPYPTTIVIPDAASVRGRLLLAQGRTKEAVAELEAAGEALKARGRHNTVLAPWALDLARAVAPDDPERAAALARYAREKAERFGTNTAIGEAMRCQAELAQGQTRAELLRRAVDLLGSSPCKYEHAGARIEWGIATGSPSELEKGRAIAVTCGAAELIKSADRALRELGFPHSDK</sequence>
<dbReference type="InterPro" id="IPR027417">
    <property type="entry name" value="P-loop_NTPase"/>
</dbReference>
<reference evidence="4" key="1">
    <citation type="journal article" date="2014" name="Int. J. Syst. Evol. Microbiol.">
        <title>Complete genome sequence of Corynebacterium casei LMG S-19264T (=DSM 44701T), isolated from a smear-ripened cheese.</title>
        <authorList>
            <consortium name="US DOE Joint Genome Institute (JGI-PGF)"/>
            <person name="Walter F."/>
            <person name="Albersmeier A."/>
            <person name="Kalinowski J."/>
            <person name="Ruckert C."/>
        </authorList>
    </citation>
    <scope>NUCLEOTIDE SEQUENCE</scope>
    <source>
        <strain evidence="4">JCM 4637</strain>
    </source>
</reference>
<proteinExistence type="predicted"/>
<dbReference type="GO" id="GO:0005737">
    <property type="term" value="C:cytoplasm"/>
    <property type="evidence" value="ECO:0007669"/>
    <property type="project" value="TreeGrafter"/>
</dbReference>
<name>A0A918WZ75_9ACTN</name>
<comment type="caution">
    <text evidence="4">The sequence shown here is derived from an EMBL/GenBank/DDBJ whole genome shotgun (WGS) entry which is preliminary data.</text>
</comment>
<dbReference type="SUPFAM" id="SSF52540">
    <property type="entry name" value="P-loop containing nucleoside triphosphate hydrolases"/>
    <property type="match status" value="1"/>
</dbReference>
<keyword evidence="1" id="KW-0547">Nucleotide-binding</keyword>
<dbReference type="EMBL" id="BMVC01000007">
    <property type="protein sequence ID" value="GHC97578.1"/>
    <property type="molecule type" value="Genomic_DNA"/>
</dbReference>
<protein>
    <recommendedName>
        <fullName evidence="3">Orc1-like AAA ATPase domain-containing protein</fullName>
    </recommendedName>
</protein>
<dbReference type="Proteomes" id="UP000638353">
    <property type="component" value="Unassembled WGS sequence"/>
</dbReference>
<dbReference type="Gene3D" id="1.25.40.10">
    <property type="entry name" value="Tetratricopeptide repeat domain"/>
    <property type="match status" value="1"/>
</dbReference>
<keyword evidence="2" id="KW-0067">ATP-binding</keyword>
<dbReference type="Gene3D" id="3.40.50.300">
    <property type="entry name" value="P-loop containing nucleotide triphosphate hydrolases"/>
    <property type="match status" value="1"/>
</dbReference>
<dbReference type="PANTHER" id="PTHR16305:SF35">
    <property type="entry name" value="TRANSCRIPTIONAL ACTIVATOR DOMAIN"/>
    <property type="match status" value="1"/>
</dbReference>
<evidence type="ECO:0000256" key="1">
    <source>
        <dbReference type="ARBA" id="ARBA00022741"/>
    </source>
</evidence>
<dbReference type="GO" id="GO:0004016">
    <property type="term" value="F:adenylate cyclase activity"/>
    <property type="evidence" value="ECO:0007669"/>
    <property type="project" value="TreeGrafter"/>
</dbReference>
<feature type="domain" description="Orc1-like AAA ATPase" evidence="3">
    <location>
        <begin position="14"/>
        <end position="186"/>
    </location>
</feature>
<evidence type="ECO:0000313" key="5">
    <source>
        <dbReference type="Proteomes" id="UP000638353"/>
    </source>
</evidence>
<dbReference type="SUPFAM" id="SSF48452">
    <property type="entry name" value="TPR-like"/>
    <property type="match status" value="1"/>
</dbReference>
<evidence type="ECO:0000256" key="2">
    <source>
        <dbReference type="ARBA" id="ARBA00022840"/>
    </source>
</evidence>
<dbReference type="InterPro" id="IPR011990">
    <property type="entry name" value="TPR-like_helical_dom_sf"/>
</dbReference>
<dbReference type="InterPro" id="IPR041664">
    <property type="entry name" value="AAA_16"/>
</dbReference>
<organism evidence="4 5">
    <name type="scientific">Streptomyces finlayi</name>
    <dbReference type="NCBI Taxonomy" id="67296"/>
    <lineage>
        <taxon>Bacteria</taxon>
        <taxon>Bacillati</taxon>
        <taxon>Actinomycetota</taxon>
        <taxon>Actinomycetes</taxon>
        <taxon>Kitasatosporales</taxon>
        <taxon>Streptomycetaceae</taxon>
        <taxon>Streptomyces</taxon>
    </lineage>
</organism>
<evidence type="ECO:0000259" key="3">
    <source>
        <dbReference type="Pfam" id="PF13191"/>
    </source>
</evidence>
<dbReference type="Pfam" id="PF13191">
    <property type="entry name" value="AAA_16"/>
    <property type="match status" value="1"/>
</dbReference>
<reference evidence="4" key="2">
    <citation type="submission" date="2020-09" db="EMBL/GenBank/DDBJ databases">
        <authorList>
            <person name="Sun Q."/>
            <person name="Ohkuma M."/>
        </authorList>
    </citation>
    <scope>NUCLEOTIDE SEQUENCE</scope>
    <source>
        <strain evidence="4">JCM 4637</strain>
    </source>
</reference>
<evidence type="ECO:0000313" key="4">
    <source>
        <dbReference type="EMBL" id="GHC97578.1"/>
    </source>
</evidence>
<accession>A0A918WZ75</accession>